<keyword evidence="9" id="KW-0812">Transmembrane</keyword>
<dbReference type="GO" id="GO:0004721">
    <property type="term" value="F:phosphoprotein phosphatase activity"/>
    <property type="evidence" value="ECO:0007669"/>
    <property type="project" value="TreeGrafter"/>
</dbReference>
<dbReference type="Proteomes" id="UP000182584">
    <property type="component" value="Unassembled WGS sequence"/>
</dbReference>
<keyword evidence="4" id="KW-0597">Phosphoprotein</keyword>
<dbReference type="SUPFAM" id="SSF55874">
    <property type="entry name" value="ATPase domain of HSP90 chaperone/DNA topoisomerase II/histidine kinase"/>
    <property type="match status" value="1"/>
</dbReference>
<dbReference type="InterPro" id="IPR003661">
    <property type="entry name" value="HisK_dim/P_dom"/>
</dbReference>
<dbReference type="GO" id="GO:0005886">
    <property type="term" value="C:plasma membrane"/>
    <property type="evidence" value="ECO:0007669"/>
    <property type="project" value="TreeGrafter"/>
</dbReference>
<dbReference type="Gene3D" id="1.10.287.130">
    <property type="match status" value="1"/>
</dbReference>
<keyword evidence="7" id="KW-0902">Two-component regulatory system</keyword>
<evidence type="ECO:0000256" key="4">
    <source>
        <dbReference type="ARBA" id="ARBA00022553"/>
    </source>
</evidence>
<comment type="subcellular location">
    <subcellularLocation>
        <location evidence="2">Membrane</location>
    </subcellularLocation>
</comment>
<dbReference type="OrthoDB" id="9813151at2"/>
<dbReference type="SMART" id="SM00388">
    <property type="entry name" value="HisKA"/>
    <property type="match status" value="1"/>
</dbReference>
<dbReference type="InterPro" id="IPR031967">
    <property type="entry name" value="PhoR_single_Cache-like_dom"/>
</dbReference>
<dbReference type="AlphaFoldDB" id="A0A1H9VP29"/>
<comment type="catalytic activity">
    <reaction evidence="1">
        <text>ATP + protein L-histidine = ADP + protein N-phospho-L-histidine.</text>
        <dbReference type="EC" id="2.7.13.3"/>
    </reaction>
</comment>
<evidence type="ECO:0000313" key="11">
    <source>
        <dbReference type="EMBL" id="SES23087.1"/>
    </source>
</evidence>
<evidence type="ECO:0000256" key="1">
    <source>
        <dbReference type="ARBA" id="ARBA00000085"/>
    </source>
</evidence>
<gene>
    <name evidence="11" type="ORF">SAMN04487884_12421</name>
</gene>
<dbReference type="RefSeq" id="WP_026664578.1">
    <property type="nucleotide sequence ID" value="NZ_FOGJ01000024.1"/>
</dbReference>
<dbReference type="SMART" id="SM00387">
    <property type="entry name" value="HATPase_c"/>
    <property type="match status" value="1"/>
</dbReference>
<dbReference type="FunFam" id="3.30.565.10:FF:000006">
    <property type="entry name" value="Sensor histidine kinase WalK"/>
    <property type="match status" value="1"/>
</dbReference>
<evidence type="ECO:0000256" key="6">
    <source>
        <dbReference type="ARBA" id="ARBA00022777"/>
    </source>
</evidence>
<dbReference type="InterPro" id="IPR005467">
    <property type="entry name" value="His_kinase_dom"/>
</dbReference>
<dbReference type="PANTHER" id="PTHR45453:SF1">
    <property type="entry name" value="PHOSPHATE REGULON SENSOR PROTEIN PHOR"/>
    <property type="match status" value="1"/>
</dbReference>
<evidence type="ECO:0000259" key="10">
    <source>
        <dbReference type="PROSITE" id="PS50109"/>
    </source>
</evidence>
<dbReference type="GO" id="GO:0016036">
    <property type="term" value="P:cellular response to phosphate starvation"/>
    <property type="evidence" value="ECO:0007669"/>
    <property type="project" value="TreeGrafter"/>
</dbReference>
<dbReference type="FunFam" id="1.10.287.130:FF:000001">
    <property type="entry name" value="Two-component sensor histidine kinase"/>
    <property type="match status" value="1"/>
</dbReference>
<dbReference type="InterPro" id="IPR003594">
    <property type="entry name" value="HATPase_dom"/>
</dbReference>
<sequence>MKIRINIRLVGIAILAIIATVTGITIIYYNLFEGQVRSDLSVSAKLLKDTQYFESVDIDVDQIDLSTDLDELRVTWIDKDGTVLYDNDASAELLQNHFDRPEIQAAFEQGEGEAVRRSDTMNEDTFYYALRLDNGTVLRVATNAQSIWAVFISAIPIILLIILLIISICIAISHLLTKQFLKPIEMMAENLENADYESPYRELDPLAEMLRTQHTDILSAAKARQDFTANVSHELKTPLTAISGYAELLEGGMIGAEKQNHFYQEIRKNADRLLALINDILRLSDLDRKDSELHFTEVDLYETVSECMEVLSVNAKQRNVTIELEGKTSIVCGNKDMLKELVENLGQNAIRYNNPNGKVKISVGTIDGQVALTVKDNGIGIPASEQQRIFERFYRVDKSRSKATGGTGLGLAIVKHIVEIHDAKIELDSAPGVGTTISVLF</sequence>
<dbReference type="InterPro" id="IPR036890">
    <property type="entry name" value="HATPase_C_sf"/>
</dbReference>
<evidence type="ECO:0000256" key="7">
    <source>
        <dbReference type="ARBA" id="ARBA00023012"/>
    </source>
</evidence>
<dbReference type="InterPro" id="IPR004358">
    <property type="entry name" value="Sig_transdc_His_kin-like_C"/>
</dbReference>
<dbReference type="EC" id="2.7.13.3" evidence="3"/>
<dbReference type="SUPFAM" id="SSF47384">
    <property type="entry name" value="Homodimeric domain of signal transducing histidine kinase"/>
    <property type="match status" value="1"/>
</dbReference>
<feature type="domain" description="Histidine kinase" evidence="10">
    <location>
        <begin position="230"/>
        <end position="441"/>
    </location>
</feature>
<evidence type="ECO:0000256" key="8">
    <source>
        <dbReference type="ARBA" id="ARBA00023136"/>
    </source>
</evidence>
<reference evidence="11 12" key="1">
    <citation type="submission" date="2016-10" db="EMBL/GenBank/DDBJ databases">
        <authorList>
            <person name="de Groot N.N."/>
        </authorList>
    </citation>
    <scope>NUCLEOTIDE SEQUENCE [LARGE SCALE GENOMIC DNA]</scope>
    <source>
        <strain evidence="11 12">AR40</strain>
    </source>
</reference>
<accession>A0A1H9VP29</accession>
<dbReference type="GO" id="GO:0000155">
    <property type="term" value="F:phosphorelay sensor kinase activity"/>
    <property type="evidence" value="ECO:0007669"/>
    <property type="project" value="InterPro"/>
</dbReference>
<dbReference type="Pfam" id="PF16736">
    <property type="entry name" value="sCache_like"/>
    <property type="match status" value="1"/>
</dbReference>
<keyword evidence="6 11" id="KW-0418">Kinase</keyword>
<dbReference type="CDD" id="cd00075">
    <property type="entry name" value="HATPase"/>
    <property type="match status" value="1"/>
</dbReference>
<dbReference type="Gene3D" id="3.30.565.10">
    <property type="entry name" value="Histidine kinase-like ATPase, C-terminal domain"/>
    <property type="match status" value="1"/>
</dbReference>
<evidence type="ECO:0000256" key="2">
    <source>
        <dbReference type="ARBA" id="ARBA00004370"/>
    </source>
</evidence>
<dbReference type="PANTHER" id="PTHR45453">
    <property type="entry name" value="PHOSPHATE REGULON SENSOR PROTEIN PHOR"/>
    <property type="match status" value="1"/>
</dbReference>
<keyword evidence="5" id="KW-0808">Transferase</keyword>
<organism evidence="11 12">
    <name type="scientific">Butyrivibrio fibrisolvens</name>
    <dbReference type="NCBI Taxonomy" id="831"/>
    <lineage>
        <taxon>Bacteria</taxon>
        <taxon>Bacillati</taxon>
        <taxon>Bacillota</taxon>
        <taxon>Clostridia</taxon>
        <taxon>Lachnospirales</taxon>
        <taxon>Lachnospiraceae</taxon>
        <taxon>Butyrivibrio</taxon>
    </lineage>
</organism>
<dbReference type="CDD" id="cd00082">
    <property type="entry name" value="HisKA"/>
    <property type="match status" value="1"/>
</dbReference>
<dbReference type="InterPro" id="IPR036097">
    <property type="entry name" value="HisK_dim/P_sf"/>
</dbReference>
<evidence type="ECO:0000256" key="5">
    <source>
        <dbReference type="ARBA" id="ARBA00022679"/>
    </source>
</evidence>
<dbReference type="InterPro" id="IPR050351">
    <property type="entry name" value="BphY/WalK/GraS-like"/>
</dbReference>
<keyword evidence="9" id="KW-1133">Transmembrane helix</keyword>
<evidence type="ECO:0000256" key="3">
    <source>
        <dbReference type="ARBA" id="ARBA00012438"/>
    </source>
</evidence>
<dbReference type="Pfam" id="PF00512">
    <property type="entry name" value="HisKA"/>
    <property type="match status" value="1"/>
</dbReference>
<dbReference type="PROSITE" id="PS50109">
    <property type="entry name" value="HIS_KIN"/>
    <property type="match status" value="1"/>
</dbReference>
<keyword evidence="8 9" id="KW-0472">Membrane</keyword>
<evidence type="ECO:0000313" key="12">
    <source>
        <dbReference type="Proteomes" id="UP000182584"/>
    </source>
</evidence>
<feature type="transmembrane region" description="Helical" evidence="9">
    <location>
        <begin position="147"/>
        <end position="177"/>
    </location>
</feature>
<evidence type="ECO:0000256" key="9">
    <source>
        <dbReference type="SAM" id="Phobius"/>
    </source>
</evidence>
<name>A0A1H9VP29_BUTFI</name>
<dbReference type="PRINTS" id="PR00344">
    <property type="entry name" value="BCTRLSENSOR"/>
</dbReference>
<proteinExistence type="predicted"/>
<protein>
    <recommendedName>
        <fullName evidence="3">histidine kinase</fullName>
        <ecNumber evidence="3">2.7.13.3</ecNumber>
    </recommendedName>
</protein>
<feature type="transmembrane region" description="Helical" evidence="9">
    <location>
        <begin position="7"/>
        <end position="31"/>
    </location>
</feature>
<dbReference type="Pfam" id="PF02518">
    <property type="entry name" value="HATPase_c"/>
    <property type="match status" value="1"/>
</dbReference>
<dbReference type="EMBL" id="FOGJ01000024">
    <property type="protein sequence ID" value="SES23087.1"/>
    <property type="molecule type" value="Genomic_DNA"/>
</dbReference>